<reference evidence="1 2" key="1">
    <citation type="journal article" date="2016" name="Nat. Commun.">
        <title>Thousands of microbial genomes shed light on interconnected biogeochemical processes in an aquifer system.</title>
        <authorList>
            <person name="Anantharaman K."/>
            <person name="Brown C.T."/>
            <person name="Hug L.A."/>
            <person name="Sharon I."/>
            <person name="Castelle C.J."/>
            <person name="Probst A.J."/>
            <person name="Thomas B.C."/>
            <person name="Singh A."/>
            <person name="Wilkins M.J."/>
            <person name="Karaoz U."/>
            <person name="Brodie E.L."/>
            <person name="Williams K.H."/>
            <person name="Hubbard S.S."/>
            <person name="Banfield J.F."/>
        </authorList>
    </citation>
    <scope>NUCLEOTIDE SEQUENCE [LARGE SCALE GENOMIC DNA]</scope>
</reference>
<proteinExistence type="predicted"/>
<protein>
    <submittedName>
        <fullName evidence="1">Uncharacterized protein</fullName>
    </submittedName>
</protein>
<sequence length="133" mass="15337">MDYNNASLDRLLIRALPLFNFGCKAYTVAKKLQISLKRARQIYRIFLQTKSITDQCYESQEVTAFYGKELEQKRKQFVSGFLSRIANKKLRGFKGLNDPEIAKRIKLILFGIPNAEQIILFSDDGVNAVEWTP</sequence>
<gene>
    <name evidence="1" type="ORF">A3B92_00350</name>
</gene>
<evidence type="ECO:0000313" key="1">
    <source>
        <dbReference type="EMBL" id="OGY64571.1"/>
    </source>
</evidence>
<dbReference type="AlphaFoldDB" id="A0A1G1ZJ63"/>
<accession>A0A1G1ZJ63</accession>
<dbReference type="STRING" id="1798404.A3B92_00350"/>
<evidence type="ECO:0000313" key="2">
    <source>
        <dbReference type="Proteomes" id="UP000177960"/>
    </source>
</evidence>
<name>A0A1G1ZJ63_9BACT</name>
<dbReference type="EMBL" id="MHJG01000002">
    <property type="protein sequence ID" value="OGY64571.1"/>
    <property type="molecule type" value="Genomic_DNA"/>
</dbReference>
<organism evidence="1 2">
    <name type="scientific">Candidatus Harrisonbacteria bacterium RIFCSPHIGHO2_02_FULL_42_16</name>
    <dbReference type="NCBI Taxonomy" id="1798404"/>
    <lineage>
        <taxon>Bacteria</taxon>
        <taxon>Candidatus Harrisoniibacteriota</taxon>
    </lineage>
</organism>
<dbReference type="Proteomes" id="UP000177960">
    <property type="component" value="Unassembled WGS sequence"/>
</dbReference>
<comment type="caution">
    <text evidence="1">The sequence shown here is derived from an EMBL/GenBank/DDBJ whole genome shotgun (WGS) entry which is preliminary data.</text>
</comment>